<protein>
    <recommendedName>
        <fullName evidence="6">Mitochondrial inner membrane protease ATP23</fullName>
        <ecNumber evidence="6">3.4.24.-</ecNumber>
    </recommendedName>
</protein>
<keyword evidence="2 6" id="KW-0645">Protease</keyword>
<keyword evidence="3 6" id="KW-0479">Metal-binding</keyword>
<dbReference type="PANTHER" id="PTHR21711">
    <property type="entry name" value="MITOCHONDRIAL INNER MEMBRANE PROTEASE"/>
    <property type="match status" value="1"/>
</dbReference>
<evidence type="ECO:0000313" key="8">
    <source>
        <dbReference type="EMBL" id="CAD9551496.1"/>
    </source>
</evidence>
<dbReference type="EC" id="3.4.24.-" evidence="6"/>
<reference evidence="8" key="1">
    <citation type="submission" date="2021-01" db="EMBL/GenBank/DDBJ databases">
        <authorList>
            <person name="Corre E."/>
            <person name="Pelletier E."/>
            <person name="Niang G."/>
            <person name="Scheremetjew M."/>
            <person name="Finn R."/>
            <person name="Kale V."/>
            <person name="Holt S."/>
            <person name="Cochrane G."/>
            <person name="Meng A."/>
            <person name="Brown T."/>
            <person name="Cohen L."/>
        </authorList>
    </citation>
    <scope>NUCLEOTIDE SEQUENCE</scope>
    <source>
        <strain evidence="8">SAG4.97</strain>
    </source>
</reference>
<sequence length="214" mass="23620">MTSVVEDALNAQGDHANGNIPIASSMKPETSRAADAPSEARIRCESLKNKALKSPTVKFLLDALKAEGCPVQPSFFICDPCTGYSEISGGFDPNAGIVLCENSLPHGQQQADRAVAHELIHVFDHCRAKVDWTDCRHHACSEIRAANLSGDCHWWQEFQRGNFGISAQHQRCVKRRALLSLAMNPNCTAEQSVKAVDDVWDICFKDHYPFDDIP</sequence>
<dbReference type="GO" id="GO:0005739">
    <property type="term" value="C:mitochondrion"/>
    <property type="evidence" value="ECO:0007669"/>
    <property type="project" value="GOC"/>
</dbReference>
<dbReference type="AlphaFoldDB" id="A0A6T9Z4T6"/>
<dbReference type="EMBL" id="HBGX01001244">
    <property type="protein sequence ID" value="CAD9551498.1"/>
    <property type="molecule type" value="Transcribed_RNA"/>
</dbReference>
<dbReference type="EMBL" id="HBGX01001243">
    <property type="protein sequence ID" value="CAD9551496.1"/>
    <property type="molecule type" value="Transcribed_RNA"/>
</dbReference>
<dbReference type="Pfam" id="PF09768">
    <property type="entry name" value="Peptidase_M76"/>
    <property type="match status" value="1"/>
</dbReference>
<keyword evidence="5 6" id="KW-0482">Metalloprotease</keyword>
<evidence type="ECO:0000256" key="7">
    <source>
        <dbReference type="SAM" id="MobiDB-lite"/>
    </source>
</evidence>
<dbReference type="GO" id="GO:0034982">
    <property type="term" value="P:mitochondrial protein processing"/>
    <property type="evidence" value="ECO:0007669"/>
    <property type="project" value="TreeGrafter"/>
</dbReference>
<evidence type="ECO:0000256" key="4">
    <source>
        <dbReference type="ARBA" id="ARBA00022801"/>
    </source>
</evidence>
<dbReference type="GO" id="GO:0033615">
    <property type="term" value="P:mitochondrial proton-transporting ATP synthase complex assembly"/>
    <property type="evidence" value="ECO:0007669"/>
    <property type="project" value="TreeGrafter"/>
</dbReference>
<feature type="region of interest" description="Disordered" evidence="7">
    <location>
        <begin position="13"/>
        <end position="38"/>
    </location>
</feature>
<evidence type="ECO:0000256" key="6">
    <source>
        <dbReference type="RuleBase" id="RU364057"/>
    </source>
</evidence>
<accession>A0A6T9Z4T6</accession>
<proteinExistence type="inferred from homology"/>
<evidence type="ECO:0000256" key="2">
    <source>
        <dbReference type="ARBA" id="ARBA00022670"/>
    </source>
</evidence>
<comment type="similarity">
    <text evidence="1 6">Belongs to the peptidase M76 family.</text>
</comment>
<gene>
    <name evidence="8" type="ORF">CGLO1086_LOCUS574</name>
    <name evidence="9" type="ORF">CGLO1086_LOCUS575</name>
</gene>
<keyword evidence="4 6" id="KW-0378">Hydrolase</keyword>
<evidence type="ECO:0000256" key="1">
    <source>
        <dbReference type="ARBA" id="ARBA00009915"/>
    </source>
</evidence>
<evidence type="ECO:0000256" key="5">
    <source>
        <dbReference type="ARBA" id="ARBA00023049"/>
    </source>
</evidence>
<dbReference type="InterPro" id="IPR019165">
    <property type="entry name" value="Peptidase_M76_ATP23"/>
</dbReference>
<dbReference type="GO" id="GO:0046872">
    <property type="term" value="F:metal ion binding"/>
    <property type="evidence" value="ECO:0007669"/>
    <property type="project" value="UniProtKB-KW"/>
</dbReference>
<dbReference type="PANTHER" id="PTHR21711:SF0">
    <property type="entry name" value="MITOCHONDRIAL INNER MEMBRANE PROTEASE ATP23 HOMOLOG"/>
    <property type="match status" value="1"/>
</dbReference>
<dbReference type="GO" id="GO:0004222">
    <property type="term" value="F:metalloendopeptidase activity"/>
    <property type="evidence" value="ECO:0007669"/>
    <property type="project" value="InterPro"/>
</dbReference>
<name>A0A6T9Z4T6_9EUKA</name>
<evidence type="ECO:0000256" key="3">
    <source>
        <dbReference type="ARBA" id="ARBA00022723"/>
    </source>
</evidence>
<evidence type="ECO:0000313" key="9">
    <source>
        <dbReference type="EMBL" id="CAD9551498.1"/>
    </source>
</evidence>
<organism evidence="8">
    <name type="scientific">Cyanoptyche gloeocystis</name>
    <dbReference type="NCBI Taxonomy" id="77922"/>
    <lineage>
        <taxon>Eukaryota</taxon>
        <taxon>Glaucocystophyceae</taxon>
        <taxon>Glaucocystophyceae incertae sedis</taxon>
        <taxon>Cyanoptyche</taxon>
    </lineage>
</organism>